<evidence type="ECO:0000313" key="1">
    <source>
        <dbReference type="EMBL" id="CAA9522030.1"/>
    </source>
</evidence>
<accession>A0A6J4TFI7</accession>
<gene>
    <name evidence="1" type="ORF">AVDCRST_MAG67-3435</name>
</gene>
<protein>
    <submittedName>
        <fullName evidence="1">Uncharacterized protein</fullName>
    </submittedName>
</protein>
<reference evidence="1" key="1">
    <citation type="submission" date="2020-02" db="EMBL/GenBank/DDBJ databases">
        <authorList>
            <person name="Meier V. D."/>
        </authorList>
    </citation>
    <scope>NUCLEOTIDE SEQUENCE</scope>
    <source>
        <strain evidence="1">AVDCRST_MAG67</strain>
    </source>
</reference>
<sequence>MTQDPIEQALDKLGALGVPVSEIGEKAGALVGQLGSLDPFEILDQVTSIDPSQLDVGEMLAELKSKYDDLDPALKVPVAVAAGFVGARVVRWIVR</sequence>
<proteinExistence type="predicted"/>
<dbReference type="EMBL" id="CADCVQ010000147">
    <property type="protein sequence ID" value="CAA9522030.1"/>
    <property type="molecule type" value="Genomic_DNA"/>
</dbReference>
<organism evidence="1">
    <name type="scientific">uncultured Solirubrobacteraceae bacterium</name>
    <dbReference type="NCBI Taxonomy" id="1162706"/>
    <lineage>
        <taxon>Bacteria</taxon>
        <taxon>Bacillati</taxon>
        <taxon>Actinomycetota</taxon>
        <taxon>Thermoleophilia</taxon>
        <taxon>Solirubrobacterales</taxon>
        <taxon>Solirubrobacteraceae</taxon>
        <taxon>environmental samples</taxon>
    </lineage>
</organism>
<dbReference type="AlphaFoldDB" id="A0A6J4TFI7"/>
<name>A0A6J4TFI7_9ACTN</name>